<accession>A0A8J2HAU4</accession>
<sequence length="109" mass="11905">MQMVRPKKNVKCASSLSNHSSSSLKPQLTQYFVSATSAELCCCVTGELALAWAWVGFDEVLTKRSDGIVAVRGIGTIIFTSRGFLASDLTIPLLSSWFALRRTKLAIIH</sequence>
<dbReference type="Proteomes" id="UP000786811">
    <property type="component" value="Unassembled WGS sequence"/>
</dbReference>
<feature type="region of interest" description="Disordered" evidence="1">
    <location>
        <begin position="1"/>
        <end position="22"/>
    </location>
</feature>
<proteinExistence type="predicted"/>
<comment type="caution">
    <text evidence="2">The sequence shown here is derived from an EMBL/GenBank/DDBJ whole genome shotgun (WGS) entry which is preliminary data.</text>
</comment>
<evidence type="ECO:0000256" key="1">
    <source>
        <dbReference type="SAM" id="MobiDB-lite"/>
    </source>
</evidence>
<dbReference type="EMBL" id="CAJNRD030001119">
    <property type="protein sequence ID" value="CAG5089861.1"/>
    <property type="molecule type" value="Genomic_DNA"/>
</dbReference>
<protein>
    <submittedName>
        <fullName evidence="2">Uncharacterized protein</fullName>
    </submittedName>
</protein>
<keyword evidence="3" id="KW-1185">Reference proteome</keyword>
<name>A0A8J2HAU4_COTCN</name>
<gene>
    <name evidence="2" type="ORF">HICCMSTLAB_LOCUS5406</name>
</gene>
<feature type="compositionally biased region" description="Basic residues" evidence="1">
    <location>
        <begin position="1"/>
        <end position="10"/>
    </location>
</feature>
<dbReference type="AlphaFoldDB" id="A0A8J2HAU4"/>
<evidence type="ECO:0000313" key="3">
    <source>
        <dbReference type="Proteomes" id="UP000786811"/>
    </source>
</evidence>
<organism evidence="2 3">
    <name type="scientific">Cotesia congregata</name>
    <name type="common">Parasitoid wasp</name>
    <name type="synonym">Apanteles congregatus</name>
    <dbReference type="NCBI Taxonomy" id="51543"/>
    <lineage>
        <taxon>Eukaryota</taxon>
        <taxon>Metazoa</taxon>
        <taxon>Ecdysozoa</taxon>
        <taxon>Arthropoda</taxon>
        <taxon>Hexapoda</taxon>
        <taxon>Insecta</taxon>
        <taxon>Pterygota</taxon>
        <taxon>Neoptera</taxon>
        <taxon>Endopterygota</taxon>
        <taxon>Hymenoptera</taxon>
        <taxon>Apocrita</taxon>
        <taxon>Ichneumonoidea</taxon>
        <taxon>Braconidae</taxon>
        <taxon>Microgastrinae</taxon>
        <taxon>Cotesia</taxon>
    </lineage>
</organism>
<evidence type="ECO:0000313" key="2">
    <source>
        <dbReference type="EMBL" id="CAG5089861.1"/>
    </source>
</evidence>
<reference evidence="2" key="1">
    <citation type="submission" date="2021-04" db="EMBL/GenBank/DDBJ databases">
        <authorList>
            <person name="Chebbi M.A.C M."/>
        </authorList>
    </citation>
    <scope>NUCLEOTIDE SEQUENCE</scope>
</reference>